<keyword evidence="2" id="KW-1185">Reference proteome</keyword>
<evidence type="ECO:0000313" key="2">
    <source>
        <dbReference type="Proteomes" id="UP001299596"/>
    </source>
</evidence>
<gene>
    <name evidence="1" type="ORF">K6T79_14125</name>
</gene>
<proteinExistence type="predicted"/>
<accession>A0ABU5XM50</accession>
<comment type="caution">
    <text evidence="1">The sequence shown here is derived from an EMBL/GenBank/DDBJ whole genome shotgun (WGS) entry which is preliminary data.</text>
</comment>
<sequence length="221" mass="24299">MYALWGPDLDRTLHTPDLRESIRAAGATRLQVNVDDADVAPTRLRINAFDTPVNAVVSVWTEAEPSAISELLSGVADRCVGWEVEETVRLVPPPVADGQRAPALAQIGLLRIPADLTPEEWLHRWQGQHTAVAIETQATFGYIQNRVLRAVRGGERVDALVEELFPMAAMTDPHAFYGSGGDDAELRRRLGLMIESVTRFGAHVNLDSIPTSRYCYELASS</sequence>
<evidence type="ECO:0000313" key="1">
    <source>
        <dbReference type="EMBL" id="MEB3022181.1"/>
    </source>
</evidence>
<protein>
    <submittedName>
        <fullName evidence="1">EthD domain-containing protein</fullName>
    </submittedName>
</protein>
<dbReference type="RefSeq" id="WP_225407857.1">
    <property type="nucleotide sequence ID" value="NZ_JAYJJR010000008.1"/>
</dbReference>
<dbReference type="Proteomes" id="UP001299596">
    <property type="component" value="Unassembled WGS sequence"/>
</dbReference>
<dbReference type="InterPro" id="IPR011008">
    <property type="entry name" value="Dimeric_a/b-barrel"/>
</dbReference>
<reference evidence="1 2" key="1">
    <citation type="submission" date="2023-12" db="EMBL/GenBank/DDBJ databases">
        <title>Description of new species of Mycobacterium terrae complex isolated from sewage at the Sao Paulo Zoological Park Foundation in Brazil.</title>
        <authorList>
            <person name="Romagnoli C.L."/>
            <person name="Conceicao E.C."/>
            <person name="Machado E."/>
            <person name="Barreto L.B.P.F."/>
            <person name="Sharma A."/>
            <person name="Silva N.M."/>
            <person name="Marques L.E."/>
            <person name="Juliana M.A."/>
            <person name="Lourenco M.C.S."/>
            <person name="Digiampietri L.A."/>
            <person name="Suffys P.N."/>
            <person name="Viana-Niero C."/>
        </authorList>
    </citation>
    <scope>NUCLEOTIDE SEQUENCE [LARGE SCALE GENOMIC DNA]</scope>
    <source>
        <strain evidence="1 2">MYC098</strain>
    </source>
</reference>
<organism evidence="1 2">
    <name type="scientific">[Mycobacterium] crassicus</name>
    <dbReference type="NCBI Taxonomy" id="2872309"/>
    <lineage>
        <taxon>Bacteria</taxon>
        <taxon>Bacillati</taxon>
        <taxon>Actinomycetota</taxon>
        <taxon>Actinomycetes</taxon>
        <taxon>Mycobacteriales</taxon>
        <taxon>Mycobacteriaceae</taxon>
        <taxon>Mycolicibacter</taxon>
    </lineage>
</organism>
<name>A0ABU5XM50_9MYCO</name>
<dbReference type="SUPFAM" id="SSF54909">
    <property type="entry name" value="Dimeric alpha+beta barrel"/>
    <property type="match status" value="1"/>
</dbReference>
<dbReference type="EMBL" id="JAYJJR010000008">
    <property type="protein sequence ID" value="MEB3022181.1"/>
    <property type="molecule type" value="Genomic_DNA"/>
</dbReference>